<dbReference type="Pfam" id="PF17641">
    <property type="entry name" value="ASPRs"/>
    <property type="match status" value="1"/>
</dbReference>
<reference evidence="1 2" key="1">
    <citation type="submission" date="2014-03" db="EMBL/GenBank/DDBJ databases">
        <title>Draft genome of the hookworm Oesophagostomum dentatum.</title>
        <authorList>
            <person name="Mitreva M."/>
        </authorList>
    </citation>
    <scope>NUCLEOTIDE SEQUENCE [LARGE SCALE GENOMIC DNA]</scope>
    <source>
        <strain evidence="1 2">OD-Hann</strain>
    </source>
</reference>
<name>A0A0B1T8U7_OESDE</name>
<protein>
    <recommendedName>
        <fullName evidence="3">SCP domain-containing protein</fullName>
    </recommendedName>
</protein>
<accession>A0A0B1T8U7</accession>
<organism evidence="1 2">
    <name type="scientific">Oesophagostomum dentatum</name>
    <name type="common">Nodular worm</name>
    <dbReference type="NCBI Taxonomy" id="61180"/>
    <lineage>
        <taxon>Eukaryota</taxon>
        <taxon>Metazoa</taxon>
        <taxon>Ecdysozoa</taxon>
        <taxon>Nematoda</taxon>
        <taxon>Chromadorea</taxon>
        <taxon>Rhabditida</taxon>
        <taxon>Rhabditina</taxon>
        <taxon>Rhabditomorpha</taxon>
        <taxon>Strongyloidea</taxon>
        <taxon>Strongylidae</taxon>
        <taxon>Oesophagostomum</taxon>
    </lineage>
</organism>
<proteinExistence type="predicted"/>
<evidence type="ECO:0000313" key="2">
    <source>
        <dbReference type="Proteomes" id="UP000053660"/>
    </source>
</evidence>
<evidence type="ECO:0008006" key="3">
    <source>
        <dbReference type="Google" id="ProtNLM"/>
    </source>
</evidence>
<gene>
    <name evidence="1" type="ORF">OESDEN_08320</name>
</gene>
<dbReference type="EMBL" id="KN551798">
    <property type="protein sequence ID" value="KHJ91805.1"/>
    <property type="molecule type" value="Genomic_DNA"/>
</dbReference>
<evidence type="ECO:0000313" key="1">
    <source>
        <dbReference type="EMBL" id="KHJ91805.1"/>
    </source>
</evidence>
<dbReference type="InterPro" id="IPR035109">
    <property type="entry name" value="ASPR"/>
</dbReference>
<keyword evidence="2" id="KW-1185">Reference proteome</keyword>
<dbReference type="Proteomes" id="UP000053660">
    <property type="component" value="Unassembled WGS sequence"/>
</dbReference>
<dbReference type="AlphaFoldDB" id="A0A0B1T8U7"/>
<sequence>MRTKLPDCKDCNNGEITVELREFIHRRVRHRTRPYGIVLTYKCVVEVMASKYLEDESEFTSLKEFGSVVALEYVQEGYPLDAEKITKDAAKHWRSHFGSLESKSAFGCGYRFIRARGDDVHRHKIVCVFL</sequence>